<gene>
    <name evidence="2" type="ORF">CSAL01_03225</name>
</gene>
<dbReference type="EMBL" id="JFFI01000838">
    <property type="protein sequence ID" value="KXH65715.1"/>
    <property type="molecule type" value="Genomic_DNA"/>
</dbReference>
<dbReference type="Proteomes" id="UP000070121">
    <property type="component" value="Unassembled WGS sequence"/>
</dbReference>
<dbReference type="Pfam" id="PF06985">
    <property type="entry name" value="HET"/>
    <property type="match status" value="1"/>
</dbReference>
<evidence type="ECO:0000313" key="3">
    <source>
        <dbReference type="Proteomes" id="UP000070121"/>
    </source>
</evidence>
<comment type="caution">
    <text evidence="2">The sequence shown here is derived from an EMBL/GenBank/DDBJ whole genome shotgun (WGS) entry which is preliminary data.</text>
</comment>
<evidence type="ECO:0000259" key="1">
    <source>
        <dbReference type="Pfam" id="PF06985"/>
    </source>
</evidence>
<sequence length="472" mass="55034">MSLSDGIYSPLNRETKSTRLLQFQHQQEDESLQCTLTTHSLNDAPPFIALSYVWGAPEQTYDITINEVIFQVRENLWHALQQLAHIANNDENCISRQKKSGKVLPKYFWVDAICINQDDNSERGHQVGLMKDIFSTAHFVISWIGQEEGEIAVMFEYLQGLKHTARRERNHYLRSQKRKFSFKDAKWFVSRPYWSRIWIVQEFTLARELWILCGPVAISWNSLQQFRPFGISDQTNLGFKHLSKSESHYSIESRVNSCRELSKLRRSWQTDPKRPSFTDKEPGFGARPRLTRILAFSKDYQCTDPRDRVYGLLGLTKEEGVQDQLPADYNITPFQLYHRVIHHLKSQGQSFLPHLFRDRLAQGLQICDHESLPTSTFLYEIVASRCVKRLLTTGANMWREQFLKEVTEFLDLADEDDDSYEIFSRIMHGMESFPSNEDPTTWTEFVEALKKALSINDKKLLKPPLVDVDSIK</sequence>
<dbReference type="OrthoDB" id="2157530at2759"/>
<dbReference type="InterPro" id="IPR052895">
    <property type="entry name" value="HetReg/Transcr_Mod"/>
</dbReference>
<evidence type="ECO:0000313" key="2">
    <source>
        <dbReference type="EMBL" id="KXH65715.1"/>
    </source>
</evidence>
<dbReference type="PANTHER" id="PTHR24148:SF73">
    <property type="entry name" value="HET DOMAIN PROTEIN (AFU_ORTHOLOGUE AFUA_8G01020)"/>
    <property type="match status" value="1"/>
</dbReference>
<dbReference type="InterPro" id="IPR010730">
    <property type="entry name" value="HET"/>
</dbReference>
<dbReference type="PANTHER" id="PTHR24148">
    <property type="entry name" value="ANKYRIN REPEAT DOMAIN-CONTAINING PROTEIN 39 HOMOLOG-RELATED"/>
    <property type="match status" value="1"/>
</dbReference>
<protein>
    <recommendedName>
        <fullName evidence="1">Heterokaryon incompatibility domain-containing protein</fullName>
    </recommendedName>
</protein>
<name>A0A135UZ68_9PEZI</name>
<accession>A0A135UZ68</accession>
<proteinExistence type="predicted"/>
<reference evidence="2 3" key="1">
    <citation type="submission" date="2014-02" db="EMBL/GenBank/DDBJ databases">
        <title>The genome sequence of Colletotrichum salicis CBS 607.94.</title>
        <authorList>
            <person name="Baroncelli R."/>
            <person name="Thon M.R."/>
        </authorList>
    </citation>
    <scope>NUCLEOTIDE SEQUENCE [LARGE SCALE GENOMIC DNA]</scope>
    <source>
        <strain evidence="2 3">CBS 607.94</strain>
    </source>
</reference>
<dbReference type="AlphaFoldDB" id="A0A135UZ68"/>
<keyword evidence="3" id="KW-1185">Reference proteome</keyword>
<organism evidence="2 3">
    <name type="scientific">Colletotrichum salicis</name>
    <dbReference type="NCBI Taxonomy" id="1209931"/>
    <lineage>
        <taxon>Eukaryota</taxon>
        <taxon>Fungi</taxon>
        <taxon>Dikarya</taxon>
        <taxon>Ascomycota</taxon>
        <taxon>Pezizomycotina</taxon>
        <taxon>Sordariomycetes</taxon>
        <taxon>Hypocreomycetidae</taxon>
        <taxon>Glomerellales</taxon>
        <taxon>Glomerellaceae</taxon>
        <taxon>Colletotrichum</taxon>
        <taxon>Colletotrichum acutatum species complex</taxon>
    </lineage>
</organism>
<feature type="domain" description="Heterokaryon incompatibility" evidence="1">
    <location>
        <begin position="47"/>
        <end position="202"/>
    </location>
</feature>